<reference evidence="3 4" key="1">
    <citation type="submission" date="2018-02" db="EMBL/GenBank/DDBJ databases">
        <authorList>
            <person name="Cohen D.B."/>
            <person name="Kent A.D."/>
        </authorList>
    </citation>
    <scope>NUCLEOTIDE SEQUENCE [LARGE SCALE GENOMIC DNA]</scope>
    <source>
        <strain evidence="3 4">CCAP 1448/3</strain>
    </source>
</reference>
<evidence type="ECO:0000313" key="4">
    <source>
        <dbReference type="Proteomes" id="UP000238762"/>
    </source>
</evidence>
<keyword evidence="3" id="KW-0808">Transferase</keyword>
<feature type="transmembrane region" description="Helical" evidence="1">
    <location>
        <begin position="334"/>
        <end position="351"/>
    </location>
</feature>
<dbReference type="InterPro" id="IPR036890">
    <property type="entry name" value="HATPase_C_sf"/>
</dbReference>
<feature type="transmembrane region" description="Helical" evidence="1">
    <location>
        <begin position="21"/>
        <end position="39"/>
    </location>
</feature>
<sequence>MSDRTLNKFTSKIPFLRAGGIAGITIISLTIITRLTGFLQPLEWSILDLFLRSRPLELTDDKITIIGINETDINNSPSYPIPDRDMAVLINKIQQYKPVVIGLDNVRDKPVEPGHKDLVTAFKKYPNIMGIEKVIDNGSETILPPPALSADNLGFSDATPDADGKLRRNYLTVPVKEDYKFSLSLRLSEAYLNRQGWESDEGIKDANTIRFTKESKSVELPRFYPNSGSYVRTDDGGLQVLVNYRNSQKPFHKLSLTDIKTNNFSQKLITGKIILIGITSQSHPDIINSNAVKNNVINGQIYGVEYQAHAASQIVNGVLSNRPFLNTWTEAGDYLWICGWGMLGIVLSCLSRSPLKNLLSVLLGSIILIGTSYALILFGWWIPVVPALLVFSINGIALTAFYQYDRFLRLQIEERRLAIVQAFDAIHNSPLQEIALLLRELQGHNLREVEVIDKIKHVNTEIRDIFDRLIEETIEHNNVFYLGEADESRSIKLDLSDPIHQLFAEVYEQTIIRDFPHFKTIKIPIVNFKLLEEDALTIEQKGQLCRFLEEAICNVGKHAECATKISVTGEEKDGWYALKIEDNGIGVTSNARNRGTKQAQSLAEQLRGKFIRKSMAPKGTLCQLSFPIRQKSSFFSFWLANR</sequence>
<name>A0A2T1BYM4_9CYAN</name>
<organism evidence="3 4">
    <name type="scientific">Merismopedia glauca CCAP 1448/3</name>
    <dbReference type="NCBI Taxonomy" id="1296344"/>
    <lineage>
        <taxon>Bacteria</taxon>
        <taxon>Bacillati</taxon>
        <taxon>Cyanobacteriota</taxon>
        <taxon>Cyanophyceae</taxon>
        <taxon>Synechococcales</taxon>
        <taxon>Merismopediaceae</taxon>
        <taxon>Merismopedia</taxon>
    </lineage>
</organism>
<gene>
    <name evidence="3" type="ORF">C7B64_20430</name>
</gene>
<keyword evidence="4" id="KW-1185">Reference proteome</keyword>
<evidence type="ECO:0000313" key="3">
    <source>
        <dbReference type="EMBL" id="PSB01017.1"/>
    </source>
</evidence>
<accession>A0A2T1BYM4</accession>
<protein>
    <submittedName>
        <fullName evidence="3">Histidine kinase</fullName>
    </submittedName>
</protein>
<dbReference type="OrthoDB" id="337251at2"/>
<proteinExistence type="predicted"/>
<dbReference type="GO" id="GO:0016301">
    <property type="term" value="F:kinase activity"/>
    <property type="evidence" value="ECO:0007669"/>
    <property type="project" value="UniProtKB-KW"/>
</dbReference>
<dbReference type="AlphaFoldDB" id="A0A2T1BYM4"/>
<feature type="transmembrane region" description="Helical" evidence="1">
    <location>
        <begin position="384"/>
        <end position="402"/>
    </location>
</feature>
<dbReference type="RefSeq" id="WP_106290832.1">
    <property type="nucleotide sequence ID" value="NZ_CAWNTC010000171.1"/>
</dbReference>
<keyword evidence="1" id="KW-1133">Transmembrane helix</keyword>
<dbReference type="Proteomes" id="UP000238762">
    <property type="component" value="Unassembled WGS sequence"/>
</dbReference>
<keyword evidence="3" id="KW-0418">Kinase</keyword>
<dbReference type="SUPFAM" id="SSF55874">
    <property type="entry name" value="ATPase domain of HSP90 chaperone/DNA topoisomerase II/histidine kinase"/>
    <property type="match status" value="1"/>
</dbReference>
<dbReference type="InterPro" id="IPR007890">
    <property type="entry name" value="CHASE2"/>
</dbReference>
<keyword evidence="1" id="KW-0812">Transmembrane</keyword>
<feature type="transmembrane region" description="Helical" evidence="1">
    <location>
        <begin position="358"/>
        <end position="378"/>
    </location>
</feature>
<dbReference type="SMART" id="SM01080">
    <property type="entry name" value="CHASE2"/>
    <property type="match status" value="1"/>
</dbReference>
<evidence type="ECO:0000259" key="2">
    <source>
        <dbReference type="SMART" id="SM01080"/>
    </source>
</evidence>
<comment type="caution">
    <text evidence="3">The sequence shown here is derived from an EMBL/GenBank/DDBJ whole genome shotgun (WGS) entry which is preliminary data.</text>
</comment>
<evidence type="ECO:0000256" key="1">
    <source>
        <dbReference type="SAM" id="Phobius"/>
    </source>
</evidence>
<dbReference type="EMBL" id="PVWJ01000137">
    <property type="protein sequence ID" value="PSB01017.1"/>
    <property type="molecule type" value="Genomic_DNA"/>
</dbReference>
<reference evidence="3 4" key="2">
    <citation type="submission" date="2018-03" db="EMBL/GenBank/DDBJ databases">
        <title>The ancient ancestry and fast evolution of plastids.</title>
        <authorList>
            <person name="Moore K.R."/>
            <person name="Magnabosco C."/>
            <person name="Momper L."/>
            <person name="Gold D.A."/>
            <person name="Bosak T."/>
            <person name="Fournier G.P."/>
        </authorList>
    </citation>
    <scope>NUCLEOTIDE SEQUENCE [LARGE SCALE GENOMIC DNA]</scope>
    <source>
        <strain evidence="3 4">CCAP 1448/3</strain>
    </source>
</reference>
<dbReference type="Pfam" id="PF05226">
    <property type="entry name" value="CHASE2"/>
    <property type="match status" value="1"/>
</dbReference>
<keyword evidence="1" id="KW-0472">Membrane</keyword>
<dbReference type="Gene3D" id="3.30.565.10">
    <property type="entry name" value="Histidine kinase-like ATPase, C-terminal domain"/>
    <property type="match status" value="1"/>
</dbReference>
<feature type="domain" description="CHASE2" evidence="2">
    <location>
        <begin position="39"/>
        <end position="347"/>
    </location>
</feature>